<dbReference type="EMBL" id="BKCL01000002">
    <property type="protein sequence ID" value="GEQ97369.1"/>
    <property type="molecule type" value="Genomic_DNA"/>
</dbReference>
<evidence type="ECO:0000256" key="2">
    <source>
        <dbReference type="ARBA" id="ARBA00006679"/>
    </source>
</evidence>
<dbReference type="GO" id="GO:0005886">
    <property type="term" value="C:plasma membrane"/>
    <property type="evidence" value="ECO:0007669"/>
    <property type="project" value="UniProtKB-SubCell"/>
</dbReference>
<dbReference type="RefSeq" id="WP_149999861.1">
    <property type="nucleotide sequence ID" value="NZ_BKCL01000002.1"/>
</dbReference>
<evidence type="ECO:0000256" key="4">
    <source>
        <dbReference type="ARBA" id="ARBA00022692"/>
    </source>
</evidence>
<gene>
    <name evidence="8" type="ORF">JCM17844_10060</name>
    <name evidence="9" type="ORF">JCM17845_03180</name>
</gene>
<protein>
    <recommendedName>
        <fullName evidence="12">DoxX family protein</fullName>
    </recommendedName>
</protein>
<evidence type="ECO:0000256" key="1">
    <source>
        <dbReference type="ARBA" id="ARBA00004651"/>
    </source>
</evidence>
<evidence type="ECO:0000256" key="7">
    <source>
        <dbReference type="SAM" id="Phobius"/>
    </source>
</evidence>
<dbReference type="EMBL" id="BKCM01000001">
    <property type="protein sequence ID" value="GEQ99694.1"/>
    <property type="molecule type" value="Genomic_DNA"/>
</dbReference>
<feature type="transmembrane region" description="Helical" evidence="7">
    <location>
        <begin position="100"/>
        <end position="117"/>
    </location>
</feature>
<comment type="caution">
    <text evidence="8">The sequence shown here is derived from an EMBL/GenBank/DDBJ whole genome shotgun (WGS) entry which is preliminary data.</text>
</comment>
<keyword evidence="3" id="KW-1003">Cell membrane</keyword>
<evidence type="ECO:0000313" key="8">
    <source>
        <dbReference type="EMBL" id="GEQ97369.1"/>
    </source>
</evidence>
<dbReference type="InterPro" id="IPR032808">
    <property type="entry name" value="DoxX"/>
</dbReference>
<evidence type="ECO:0000256" key="6">
    <source>
        <dbReference type="ARBA" id="ARBA00023136"/>
    </source>
</evidence>
<evidence type="ECO:0000313" key="10">
    <source>
        <dbReference type="Proteomes" id="UP000322084"/>
    </source>
</evidence>
<reference evidence="10 11" key="1">
    <citation type="submission" date="2019-09" db="EMBL/GenBank/DDBJ databases">
        <title>NBRP : Genome information of microbial organism related human and environment.</title>
        <authorList>
            <person name="Hattori M."/>
            <person name="Oshima K."/>
            <person name="Inaba H."/>
            <person name="Suda W."/>
            <person name="Sakamoto M."/>
            <person name="Iino T."/>
            <person name="Kitahara M."/>
            <person name="Oshida Y."/>
            <person name="Iida T."/>
            <person name="Kudo T."/>
            <person name="Itoh T."/>
            <person name="Ohkuma M."/>
        </authorList>
    </citation>
    <scope>NUCLEOTIDE SEQUENCE [LARGE SCALE GENOMIC DNA]</scope>
    <source>
        <strain evidence="8 10">Hi-2</strain>
        <strain evidence="9 11">Mie-1</strain>
    </source>
</reference>
<dbReference type="AlphaFoldDB" id="A0A5A7MR64"/>
<evidence type="ECO:0000256" key="5">
    <source>
        <dbReference type="ARBA" id="ARBA00022989"/>
    </source>
</evidence>
<keyword evidence="6 7" id="KW-0472">Membrane</keyword>
<evidence type="ECO:0000313" key="9">
    <source>
        <dbReference type="EMBL" id="GEQ99694.1"/>
    </source>
</evidence>
<dbReference type="PANTHER" id="PTHR33452:SF1">
    <property type="entry name" value="INNER MEMBRANE PROTEIN YPHA-RELATED"/>
    <property type="match status" value="1"/>
</dbReference>
<dbReference type="PANTHER" id="PTHR33452">
    <property type="entry name" value="OXIDOREDUCTASE CATD-RELATED"/>
    <property type="match status" value="1"/>
</dbReference>
<dbReference type="Proteomes" id="UP000322084">
    <property type="component" value="Unassembled WGS sequence"/>
</dbReference>
<keyword evidence="5 7" id="KW-1133">Transmembrane helix</keyword>
<keyword evidence="11" id="KW-1185">Reference proteome</keyword>
<dbReference type="InterPro" id="IPR051907">
    <property type="entry name" value="DoxX-like_oxidoreductase"/>
</dbReference>
<keyword evidence="4 7" id="KW-0812">Transmembrane</keyword>
<proteinExistence type="inferred from homology"/>
<sequence length="162" mass="17756">MTDTASTGGTGLLDKAKAAYSLFDKIPEALVLFIARITMIHIFWTSAGNKLAGLFELKPFQAMLFESEFGMPFPEVTAVVTAWAEYALPFLLLIGFASRLAATGILIMTLVIQFYVFGGADDFWAMMMQTHILWAAPMLVIMKYGPGSLSVDAILKKTVFAK</sequence>
<dbReference type="Proteomes" id="UP000325187">
    <property type="component" value="Unassembled WGS sequence"/>
</dbReference>
<organism evidence="8 10">
    <name type="scientific">Iodidimonas gelatinilytica</name>
    <dbReference type="NCBI Taxonomy" id="1236966"/>
    <lineage>
        <taxon>Bacteria</taxon>
        <taxon>Pseudomonadati</taxon>
        <taxon>Pseudomonadota</taxon>
        <taxon>Alphaproteobacteria</taxon>
        <taxon>Iodidimonadales</taxon>
        <taxon>Iodidimonadaceae</taxon>
        <taxon>Iodidimonas</taxon>
    </lineage>
</organism>
<evidence type="ECO:0000313" key="11">
    <source>
        <dbReference type="Proteomes" id="UP000325187"/>
    </source>
</evidence>
<accession>A0A5A7MW42</accession>
<comment type="subcellular location">
    <subcellularLocation>
        <location evidence="1">Cell membrane</location>
        <topology evidence="1">Multi-pass membrane protein</topology>
    </subcellularLocation>
</comment>
<accession>A0A5A7MR64</accession>
<dbReference type="Pfam" id="PF07681">
    <property type="entry name" value="DoxX"/>
    <property type="match status" value="1"/>
</dbReference>
<comment type="similarity">
    <text evidence="2">Belongs to the DoxX family.</text>
</comment>
<evidence type="ECO:0008006" key="12">
    <source>
        <dbReference type="Google" id="ProtNLM"/>
    </source>
</evidence>
<name>A0A5A7MR64_9PROT</name>
<evidence type="ECO:0000256" key="3">
    <source>
        <dbReference type="ARBA" id="ARBA00022475"/>
    </source>
</evidence>